<protein>
    <submittedName>
        <fullName evidence="11">Golgi apparatus protein 1</fullName>
    </submittedName>
</protein>
<feature type="repeat" description="Cys-rich GLG1" evidence="8">
    <location>
        <begin position="624"/>
        <end position="687"/>
    </location>
</feature>
<dbReference type="InterPro" id="IPR039728">
    <property type="entry name" value="GLG1"/>
</dbReference>
<keyword evidence="3 10" id="KW-0732">Signal</keyword>
<comment type="subcellular location">
    <subcellularLocation>
        <location evidence="1">Membrane</location>
        <topology evidence="1">Single-pass type I membrane protein</topology>
    </subcellularLocation>
</comment>
<evidence type="ECO:0000256" key="4">
    <source>
        <dbReference type="ARBA" id="ARBA00022737"/>
    </source>
</evidence>
<keyword evidence="5 9" id="KW-1133">Transmembrane helix</keyword>
<feature type="repeat" description="Cys-rich GLG1" evidence="8">
    <location>
        <begin position="930"/>
        <end position="997"/>
    </location>
</feature>
<reference evidence="11 12" key="1">
    <citation type="journal article" date="2017" name="Nat. Ecol. Evol.">
        <title>Scallop genome provides insights into evolution of bilaterian karyotype and development.</title>
        <authorList>
            <person name="Wang S."/>
            <person name="Zhang J."/>
            <person name="Jiao W."/>
            <person name="Li J."/>
            <person name="Xun X."/>
            <person name="Sun Y."/>
            <person name="Guo X."/>
            <person name="Huan P."/>
            <person name="Dong B."/>
            <person name="Zhang L."/>
            <person name="Hu X."/>
            <person name="Sun X."/>
            <person name="Wang J."/>
            <person name="Zhao C."/>
            <person name="Wang Y."/>
            <person name="Wang D."/>
            <person name="Huang X."/>
            <person name="Wang R."/>
            <person name="Lv J."/>
            <person name="Li Y."/>
            <person name="Zhang Z."/>
            <person name="Liu B."/>
            <person name="Lu W."/>
            <person name="Hui Y."/>
            <person name="Liang J."/>
            <person name="Zhou Z."/>
            <person name="Hou R."/>
            <person name="Li X."/>
            <person name="Liu Y."/>
            <person name="Li H."/>
            <person name="Ning X."/>
            <person name="Lin Y."/>
            <person name="Zhao L."/>
            <person name="Xing Q."/>
            <person name="Dou J."/>
            <person name="Li Y."/>
            <person name="Mao J."/>
            <person name="Guo H."/>
            <person name="Dou H."/>
            <person name="Li T."/>
            <person name="Mu C."/>
            <person name="Jiang W."/>
            <person name="Fu Q."/>
            <person name="Fu X."/>
            <person name="Miao Y."/>
            <person name="Liu J."/>
            <person name="Yu Q."/>
            <person name="Li R."/>
            <person name="Liao H."/>
            <person name="Li X."/>
            <person name="Kong Y."/>
            <person name="Jiang Z."/>
            <person name="Chourrout D."/>
            <person name="Li R."/>
            <person name="Bao Z."/>
        </authorList>
    </citation>
    <scope>NUCLEOTIDE SEQUENCE [LARGE SCALE GENOMIC DNA]</scope>
    <source>
        <strain evidence="11 12">PY_sf001</strain>
    </source>
</reference>
<keyword evidence="6 9" id="KW-0472">Membrane</keyword>
<feature type="repeat" description="Cys-rich GLG1" evidence="8">
    <location>
        <begin position="1074"/>
        <end position="1134"/>
    </location>
</feature>
<dbReference type="PANTHER" id="PTHR11884:SF1">
    <property type="entry name" value="GOLGI APPARATUS PROTEIN 1"/>
    <property type="match status" value="1"/>
</dbReference>
<evidence type="ECO:0000256" key="8">
    <source>
        <dbReference type="PROSITE-ProRule" id="PRU00622"/>
    </source>
</evidence>
<evidence type="ECO:0000256" key="10">
    <source>
        <dbReference type="SAM" id="SignalP"/>
    </source>
</evidence>
<dbReference type="Proteomes" id="UP000242188">
    <property type="component" value="Unassembled WGS sequence"/>
</dbReference>
<evidence type="ECO:0000256" key="2">
    <source>
        <dbReference type="ARBA" id="ARBA00022692"/>
    </source>
</evidence>
<evidence type="ECO:0000256" key="3">
    <source>
        <dbReference type="ARBA" id="ARBA00022729"/>
    </source>
</evidence>
<dbReference type="GO" id="GO:0000139">
    <property type="term" value="C:Golgi membrane"/>
    <property type="evidence" value="ECO:0007669"/>
    <property type="project" value="InterPro"/>
</dbReference>
<dbReference type="STRING" id="6573.A0A210Q8K7"/>
<name>A0A210Q8K7_MIZYE</name>
<dbReference type="AlphaFoldDB" id="A0A210Q8K7"/>
<organism evidence="11 12">
    <name type="scientific">Mizuhopecten yessoensis</name>
    <name type="common">Japanese scallop</name>
    <name type="synonym">Patinopecten yessoensis</name>
    <dbReference type="NCBI Taxonomy" id="6573"/>
    <lineage>
        <taxon>Eukaryota</taxon>
        <taxon>Metazoa</taxon>
        <taxon>Spiralia</taxon>
        <taxon>Lophotrochozoa</taxon>
        <taxon>Mollusca</taxon>
        <taxon>Bivalvia</taxon>
        <taxon>Autobranchia</taxon>
        <taxon>Pteriomorphia</taxon>
        <taxon>Pectinida</taxon>
        <taxon>Pectinoidea</taxon>
        <taxon>Pectinidae</taxon>
        <taxon>Mizuhopecten</taxon>
    </lineage>
</organism>
<evidence type="ECO:0000256" key="7">
    <source>
        <dbReference type="ARBA" id="ARBA00023180"/>
    </source>
</evidence>
<proteinExistence type="predicted"/>
<keyword evidence="12" id="KW-1185">Reference proteome</keyword>
<evidence type="ECO:0000256" key="1">
    <source>
        <dbReference type="ARBA" id="ARBA00004479"/>
    </source>
</evidence>
<gene>
    <name evidence="11" type="ORF">KP79_PYT14541</name>
</gene>
<evidence type="ECO:0000256" key="9">
    <source>
        <dbReference type="SAM" id="Phobius"/>
    </source>
</evidence>
<feature type="repeat" description="Cys-rich GLG1" evidence="8">
    <location>
        <begin position="291"/>
        <end position="351"/>
    </location>
</feature>
<dbReference type="OrthoDB" id="2015434at2759"/>
<evidence type="ECO:0000313" key="12">
    <source>
        <dbReference type="Proteomes" id="UP000242188"/>
    </source>
</evidence>
<feature type="repeat" description="Cys-rich GLG1" evidence="8">
    <location>
        <begin position="748"/>
        <end position="807"/>
    </location>
</feature>
<dbReference type="PANTHER" id="PTHR11884">
    <property type="entry name" value="SELECTIN LIGAND RELATED"/>
    <property type="match status" value="1"/>
</dbReference>
<dbReference type="Pfam" id="PF00839">
    <property type="entry name" value="Cys_rich_FGFR"/>
    <property type="match status" value="15"/>
</dbReference>
<feature type="signal peptide" evidence="10">
    <location>
        <begin position="1"/>
        <end position="25"/>
    </location>
</feature>
<sequence length="1211" mass="138067">MAACSRRVLLFSVILSFCVINGEEAYVKKNAGDKTLERFKRRNLEPGQNNVIPAGDAGQRFPYVKAGDGDPQNHIPIVKEKLKQLGGQRPGMKSMLLQQNPQLGAQMDQNNNGKNPARPLKKAFKLAETTECAEDIITHCSRKSMKNNFAVLDCLQRDPKVAEDISPKCQNFVWQYKMNLTKDDRFEYAADEVCVKELKNIPECGKLQKGGGQIIPCLVENIENITDNNCRTYLNKMARIVFSDFRMVYGFVDECSSDIQAHQCGRLQFEDSKAVHSQGRTLHCLAKKISQLNPVCKKQLLRIAELQADDYHLDRPLFYACRLDRERFCESIVAGQGRVYECLFKHKFDADMSDECRDKLTVRQRLIAEDVKVEKSFFGACRLDIKENGCFSAGNNNNDDDARRASVLLCLENAHKRDTVITPECLAEMMDLRKTLMADFKINPEIVASCGAEINTMCEGGLTRGGKTIHCLMEHARNQHKKASPQLSPPCVRALESLVREADVGSDFRMDRNLQKACQEVVNIVCKDIHPGDAEVINCLMDHLDSEYMTDLCEEKLMQIQYFIVRDFRLDATLYKHCHQDAFKLCHAPKTWIEQDSTNVELGPMVLPCLFRYMKDHDTDPELQVTRACKHEILRVMRRRSKRVELDTEIERKCVNDLGRFCSDGQSDNYEKGEELSCLQDNYDDLEDDCQEIIGNITESQDTYLELDNLVMKSCMPMIKKFCREEMEEDADAEEVMDCLIENKHDPSMDERCAAGVEHHQIISLQDFRFSHKFKEACKENVMMYCKGKKSKYDVVACLSEHVRNDTVIEMKHRISKVCRKQLRFEVLQRGEKIDLDPELKKACKKELDTVCSGVEHGNAKAIECLKQHPKRLGDKCSKMIFVREKDDVYIGDFKLKQACAGMIKTYCKTVVQANGDVMHCLQKHKDETEFDRKCRTFVIKRQVIQNQDYRLNPSLKKSCKMDIVKFCNDLVRTEKNDVELEGKVINCLKKQFAVNRLSRDCNAEIRDVIKDAALNYLEDPVLSKACETVIATVCADEHNKAMQSENRVVVTEDGKGAVIECLKKNIKSIRNGKNGLSCAKEIARTIQEAHIDVGVDPLLHTACQQDLSKHCGHINPGNGRQMNCLLIELEDRPDGMSTDCRNLLSKRKDLWEFSVRVAPPEGFGEIYEQISISPAKNYILSIMIVVLGMIFLVGITCGRVTKRAKGDKRK</sequence>
<feature type="repeat" description="Cys-rich GLG1" evidence="8">
    <location>
        <begin position="486"/>
        <end position="548"/>
    </location>
</feature>
<keyword evidence="7" id="KW-0325">Glycoprotein</keyword>
<feature type="repeat" description="Cys-rich GLG1" evidence="8">
    <location>
        <begin position="420"/>
        <end position="480"/>
    </location>
</feature>
<dbReference type="InterPro" id="IPR017873">
    <property type="entry name" value="Cys-rich_GLG1_repeat_euk"/>
</dbReference>
<accession>A0A210Q8K7</accession>
<dbReference type="GO" id="GO:0017134">
    <property type="term" value="F:fibroblast growth factor binding"/>
    <property type="evidence" value="ECO:0007669"/>
    <property type="project" value="TreeGrafter"/>
</dbReference>
<comment type="caution">
    <text evidence="11">The sequence shown here is derived from an EMBL/GenBank/DDBJ whole genome shotgun (WGS) entry which is preliminary data.</text>
</comment>
<dbReference type="PROSITE" id="PS51289">
    <property type="entry name" value="GLG1_C_RICH"/>
    <property type="match status" value="8"/>
</dbReference>
<feature type="repeat" description="Cys-rich GLG1" evidence="8">
    <location>
        <begin position="814"/>
        <end position="874"/>
    </location>
</feature>
<dbReference type="EMBL" id="NEDP02004580">
    <property type="protein sequence ID" value="OWF45073.1"/>
    <property type="molecule type" value="Genomic_DNA"/>
</dbReference>
<dbReference type="InterPro" id="IPR001893">
    <property type="entry name" value="Cys-rich_GLG1_repeat"/>
</dbReference>
<evidence type="ECO:0000256" key="6">
    <source>
        <dbReference type="ARBA" id="ARBA00023136"/>
    </source>
</evidence>
<evidence type="ECO:0000256" key="5">
    <source>
        <dbReference type="ARBA" id="ARBA00022989"/>
    </source>
</evidence>
<feature type="transmembrane region" description="Helical" evidence="9">
    <location>
        <begin position="1179"/>
        <end position="1201"/>
    </location>
</feature>
<keyword evidence="4" id="KW-0677">Repeat</keyword>
<keyword evidence="2 9" id="KW-0812">Transmembrane</keyword>
<feature type="chain" id="PRO_5012690733" evidence="10">
    <location>
        <begin position="26"/>
        <end position="1211"/>
    </location>
</feature>
<evidence type="ECO:0000313" key="11">
    <source>
        <dbReference type="EMBL" id="OWF45073.1"/>
    </source>
</evidence>